<feature type="compositionally biased region" description="Polar residues" evidence="1">
    <location>
        <begin position="28"/>
        <end position="42"/>
    </location>
</feature>
<gene>
    <name evidence="2" type="ORF">TGEB3V08_LOCUS445</name>
</gene>
<proteinExistence type="predicted"/>
<dbReference type="EMBL" id="OE839175">
    <property type="protein sequence ID" value="CAD7585999.1"/>
    <property type="molecule type" value="Genomic_DNA"/>
</dbReference>
<name>A0A7R9JQ57_TIMGE</name>
<reference evidence="2" key="1">
    <citation type="submission" date="2020-11" db="EMBL/GenBank/DDBJ databases">
        <authorList>
            <person name="Tran Van P."/>
        </authorList>
    </citation>
    <scope>NUCLEOTIDE SEQUENCE</scope>
</reference>
<feature type="compositionally biased region" description="Low complexity" evidence="1">
    <location>
        <begin position="1"/>
        <end position="27"/>
    </location>
</feature>
<evidence type="ECO:0000256" key="1">
    <source>
        <dbReference type="SAM" id="MobiDB-lite"/>
    </source>
</evidence>
<organism evidence="2">
    <name type="scientific">Timema genevievae</name>
    <name type="common">Walking stick</name>
    <dbReference type="NCBI Taxonomy" id="629358"/>
    <lineage>
        <taxon>Eukaryota</taxon>
        <taxon>Metazoa</taxon>
        <taxon>Ecdysozoa</taxon>
        <taxon>Arthropoda</taxon>
        <taxon>Hexapoda</taxon>
        <taxon>Insecta</taxon>
        <taxon>Pterygota</taxon>
        <taxon>Neoptera</taxon>
        <taxon>Polyneoptera</taxon>
        <taxon>Phasmatodea</taxon>
        <taxon>Timematodea</taxon>
        <taxon>Timematoidea</taxon>
        <taxon>Timematidae</taxon>
        <taxon>Timema</taxon>
    </lineage>
</organism>
<feature type="region of interest" description="Disordered" evidence="1">
    <location>
        <begin position="1"/>
        <end position="42"/>
    </location>
</feature>
<accession>A0A7R9JQ57</accession>
<sequence>MHRQQQQQQLQQQQQTVQQQQQTTQEQRVSSFEQHVTRQFTSQQKVVCAAGAISRLREAPGIEMSIRSAHNARSWDAGARSQFVEAPDMGDEYQERT</sequence>
<protein>
    <submittedName>
        <fullName evidence="2">Uncharacterized protein</fullName>
    </submittedName>
</protein>
<dbReference type="AlphaFoldDB" id="A0A7R9JQ57"/>
<evidence type="ECO:0000313" key="2">
    <source>
        <dbReference type="EMBL" id="CAD7585999.1"/>
    </source>
</evidence>